<evidence type="ECO:0000256" key="10">
    <source>
        <dbReference type="ARBA" id="ARBA00022798"/>
    </source>
</evidence>
<dbReference type="InterPro" id="IPR030395">
    <property type="entry name" value="GP_PDE_dom"/>
</dbReference>
<evidence type="ECO:0000313" key="18">
    <source>
        <dbReference type="Proteomes" id="UP000322110"/>
    </source>
</evidence>
<dbReference type="InterPro" id="IPR001343">
    <property type="entry name" value="Hemolysn_Ca-bd"/>
</dbReference>
<organism evidence="17 18">
    <name type="scientific">Teichococcus oryzae</name>
    <dbReference type="NCBI Taxonomy" id="1608942"/>
    <lineage>
        <taxon>Bacteria</taxon>
        <taxon>Pseudomonadati</taxon>
        <taxon>Pseudomonadota</taxon>
        <taxon>Alphaproteobacteria</taxon>
        <taxon>Acetobacterales</taxon>
        <taxon>Roseomonadaceae</taxon>
        <taxon>Roseomonas</taxon>
    </lineage>
</organism>
<keyword evidence="18" id="KW-1185">Reference proteome</keyword>
<dbReference type="GO" id="GO:0016020">
    <property type="term" value="C:membrane"/>
    <property type="evidence" value="ECO:0007669"/>
    <property type="project" value="UniProtKB-SubCell"/>
</dbReference>
<dbReference type="SUPFAM" id="SSF51120">
    <property type="entry name" value="beta-Roll"/>
    <property type="match status" value="2"/>
</dbReference>
<keyword evidence="12" id="KW-0843">Virulence</keyword>
<feature type="region of interest" description="Disordered" evidence="15">
    <location>
        <begin position="464"/>
        <end position="485"/>
    </location>
</feature>
<dbReference type="Proteomes" id="UP000322110">
    <property type="component" value="Unassembled WGS sequence"/>
</dbReference>
<evidence type="ECO:0000256" key="2">
    <source>
        <dbReference type="ARBA" id="ARBA00004370"/>
    </source>
</evidence>
<dbReference type="Gene3D" id="3.20.20.190">
    <property type="entry name" value="Phosphatidylinositol (PI) phosphodiesterase"/>
    <property type="match status" value="1"/>
</dbReference>
<reference evidence="17 18" key="1">
    <citation type="journal article" date="2015" name="Int. J. Syst. Evol. Microbiol.">
        <title>Roseomonas oryzae sp. nov., isolated from paddy rhizosphere soil.</title>
        <authorList>
            <person name="Ramaprasad E.V."/>
            <person name="Sasikala Ch."/>
            <person name="Ramana Ch.V."/>
        </authorList>
    </citation>
    <scope>NUCLEOTIDE SEQUENCE [LARGE SCALE GENOMIC DNA]</scope>
    <source>
        <strain evidence="17 18">KCTC 42542</strain>
    </source>
</reference>
<dbReference type="GO" id="GO:0042597">
    <property type="term" value="C:periplasmic space"/>
    <property type="evidence" value="ECO:0007669"/>
    <property type="project" value="TreeGrafter"/>
</dbReference>
<keyword evidence="9" id="KW-0677">Repeat</keyword>
<evidence type="ECO:0000256" key="11">
    <source>
        <dbReference type="ARBA" id="ARBA00022801"/>
    </source>
</evidence>
<keyword evidence="8" id="KW-0732">Signal</keyword>
<dbReference type="EC" id="3.1.4.46" evidence="5"/>
<keyword evidence="6" id="KW-0964">Secreted</keyword>
<evidence type="ECO:0000256" key="1">
    <source>
        <dbReference type="ARBA" id="ARBA00001913"/>
    </source>
</evidence>
<dbReference type="GO" id="GO:0006071">
    <property type="term" value="P:glycerol metabolic process"/>
    <property type="evidence" value="ECO:0007669"/>
    <property type="project" value="UniProtKB-KW"/>
</dbReference>
<gene>
    <name evidence="17" type="ORF">F0Q34_07155</name>
</gene>
<proteinExistence type="inferred from homology"/>
<dbReference type="GO" id="GO:0090729">
    <property type="term" value="F:toxin activity"/>
    <property type="evidence" value="ECO:0007669"/>
    <property type="project" value="UniProtKB-KW"/>
</dbReference>
<evidence type="ECO:0000256" key="6">
    <source>
        <dbReference type="ARBA" id="ARBA00022525"/>
    </source>
</evidence>
<dbReference type="Pfam" id="PF03009">
    <property type="entry name" value="GDPD"/>
    <property type="match status" value="1"/>
</dbReference>
<dbReference type="PRINTS" id="PR01488">
    <property type="entry name" value="RTXTOXINA"/>
</dbReference>
<comment type="similarity">
    <text evidence="4">Belongs to the glycerophosphoryl diester phosphodiesterase family.</text>
</comment>
<evidence type="ECO:0000313" key="17">
    <source>
        <dbReference type="EMBL" id="KAA2213826.1"/>
    </source>
</evidence>
<feature type="domain" description="GP-PDE" evidence="16">
    <location>
        <begin position="17"/>
        <end position="339"/>
    </location>
</feature>
<evidence type="ECO:0000256" key="4">
    <source>
        <dbReference type="ARBA" id="ARBA00007277"/>
    </source>
</evidence>
<dbReference type="PANTHER" id="PTHR43620">
    <property type="entry name" value="GLYCEROPHOSPHORYL DIESTER PHOSPHODIESTERASE"/>
    <property type="match status" value="1"/>
</dbReference>
<evidence type="ECO:0000256" key="7">
    <source>
        <dbReference type="ARBA" id="ARBA00022656"/>
    </source>
</evidence>
<dbReference type="AlphaFoldDB" id="A0A5B2TH53"/>
<sequence>MESGTMVSFNTLDGQPPLIIAHRGASGYRPEHTIEAYELAIAMGVSVIEPDLVATRDGVLVARHEHTLSDTTDVAHRAEFADRLTTKVINGRSYTDYFTEDFTLAELKTLRTVERLGEQRPESAAYDGQFPIATLEEIIALVKRVEAETGKAVAIAPETKSPAFFESIGLNTSQMLIDELVRLEFTDPSRVFIQSFESANLEALHDSIMPAAGVDLPLVQLGNTSDLDGLAAIARYADYVGPSKDAIRLRERLETPVDADGDGVAEINFRLTGEVSPLVGNAHKLGLGVIPYTVRAEEGFRALNPDGMPQTAEQEIQALIALGVEGLFTDQPDLGQKALRGYLTSDATPGDDRVTGTDGIDFIYGGGGDDVLFGGDGDDVLRGGDGKDRLLGGDGADRLFGDAGDDRLFGEAGHDALYGGEGADRLDGGDGDDRLNGGAGDDRLLGGAGNDALYGGDGRDRLYGDDGNDRLEGGGGGDRLEGGDGNDRLLGGDGTDFLYGGDGNDRLEGGAGNDRLEGGEGRDRFVFGPGSGADRIADFTAGEDRIDLSAYDLGGFGALELARAGRHTRINLGDGDSILLAELPPASLSASDFIFA</sequence>
<comment type="subcellular location">
    <subcellularLocation>
        <location evidence="2">Membrane</location>
    </subcellularLocation>
    <subcellularLocation>
        <location evidence="3">Secreted</location>
    </subcellularLocation>
</comment>
<dbReference type="GO" id="GO:0005615">
    <property type="term" value="C:extracellular space"/>
    <property type="evidence" value="ECO:0007669"/>
    <property type="project" value="InterPro"/>
</dbReference>
<keyword evidence="11" id="KW-0378">Hydrolase</keyword>
<dbReference type="InterPro" id="IPR017946">
    <property type="entry name" value="PLC-like_Pdiesterase_TIM-brl"/>
</dbReference>
<dbReference type="PRINTS" id="PR00313">
    <property type="entry name" value="CABNDNGRPT"/>
</dbReference>
<dbReference type="GO" id="GO:0008889">
    <property type="term" value="F:glycerophosphodiester phosphodiesterase activity"/>
    <property type="evidence" value="ECO:0007669"/>
    <property type="project" value="UniProtKB-EC"/>
</dbReference>
<keyword evidence="7" id="KW-0800">Toxin</keyword>
<comment type="caution">
    <text evidence="17">The sequence shown here is derived from an EMBL/GenBank/DDBJ whole genome shotgun (WGS) entry which is preliminary data.</text>
</comment>
<dbReference type="GO" id="GO:0005509">
    <property type="term" value="F:calcium ion binding"/>
    <property type="evidence" value="ECO:0007669"/>
    <property type="project" value="InterPro"/>
</dbReference>
<dbReference type="Pfam" id="PF08548">
    <property type="entry name" value="Peptidase_M10_C"/>
    <property type="match status" value="1"/>
</dbReference>
<dbReference type="Pfam" id="PF00353">
    <property type="entry name" value="HemolysinCabind"/>
    <property type="match status" value="4"/>
</dbReference>
<dbReference type="SUPFAM" id="SSF51695">
    <property type="entry name" value="PLC-like phosphodiesterases"/>
    <property type="match status" value="1"/>
</dbReference>
<evidence type="ECO:0000259" key="16">
    <source>
        <dbReference type="PROSITE" id="PS51704"/>
    </source>
</evidence>
<evidence type="ECO:0000256" key="15">
    <source>
        <dbReference type="SAM" id="MobiDB-lite"/>
    </source>
</evidence>
<dbReference type="InterPro" id="IPR011049">
    <property type="entry name" value="Serralysin-like_metalloprot_C"/>
</dbReference>
<comment type="catalytic activity">
    <reaction evidence="14">
        <text>a sn-glycero-3-phosphodiester + H2O = an alcohol + sn-glycerol 3-phosphate + H(+)</text>
        <dbReference type="Rhea" id="RHEA:12969"/>
        <dbReference type="ChEBI" id="CHEBI:15377"/>
        <dbReference type="ChEBI" id="CHEBI:15378"/>
        <dbReference type="ChEBI" id="CHEBI:30879"/>
        <dbReference type="ChEBI" id="CHEBI:57597"/>
        <dbReference type="ChEBI" id="CHEBI:83408"/>
        <dbReference type="EC" id="3.1.4.46"/>
    </reaction>
</comment>
<dbReference type="InterPro" id="IPR013858">
    <property type="entry name" value="Peptidase_M10B_C"/>
</dbReference>
<accession>A0A5B2TH53</accession>
<name>A0A5B2TH53_9PROT</name>
<dbReference type="PROSITE" id="PS51704">
    <property type="entry name" value="GP_PDE"/>
    <property type="match status" value="1"/>
</dbReference>
<keyword evidence="13" id="KW-0472">Membrane</keyword>
<dbReference type="InterPro" id="IPR003995">
    <property type="entry name" value="RTX_toxin_determinant-A"/>
</dbReference>
<dbReference type="GO" id="GO:0006629">
    <property type="term" value="P:lipid metabolic process"/>
    <property type="evidence" value="ECO:0007669"/>
    <property type="project" value="InterPro"/>
</dbReference>
<dbReference type="PANTHER" id="PTHR43620:SF7">
    <property type="entry name" value="GLYCEROPHOSPHODIESTER PHOSPHODIESTERASE GDPD5-RELATED"/>
    <property type="match status" value="1"/>
</dbReference>
<feature type="region of interest" description="Disordered" evidence="15">
    <location>
        <begin position="419"/>
        <end position="442"/>
    </location>
</feature>
<dbReference type="Gene3D" id="2.150.10.10">
    <property type="entry name" value="Serralysin-like metalloprotease, C-terminal"/>
    <property type="match status" value="2"/>
</dbReference>
<evidence type="ECO:0000256" key="5">
    <source>
        <dbReference type="ARBA" id="ARBA00012247"/>
    </source>
</evidence>
<evidence type="ECO:0000256" key="9">
    <source>
        <dbReference type="ARBA" id="ARBA00022737"/>
    </source>
</evidence>
<evidence type="ECO:0000256" key="3">
    <source>
        <dbReference type="ARBA" id="ARBA00004613"/>
    </source>
</evidence>
<protein>
    <recommendedName>
        <fullName evidence="5">glycerophosphodiester phosphodiesterase</fullName>
        <ecNumber evidence="5">3.1.4.46</ecNumber>
    </recommendedName>
</protein>
<evidence type="ECO:0000256" key="8">
    <source>
        <dbReference type="ARBA" id="ARBA00022729"/>
    </source>
</evidence>
<evidence type="ECO:0000256" key="12">
    <source>
        <dbReference type="ARBA" id="ARBA00023026"/>
    </source>
</evidence>
<comment type="cofactor">
    <cofactor evidence="1">
        <name>Ca(2+)</name>
        <dbReference type="ChEBI" id="CHEBI:29108"/>
    </cofactor>
</comment>
<dbReference type="EMBL" id="VUKA01000002">
    <property type="protein sequence ID" value="KAA2213826.1"/>
    <property type="molecule type" value="Genomic_DNA"/>
</dbReference>
<dbReference type="InterPro" id="IPR018511">
    <property type="entry name" value="Hemolysin-typ_Ca-bd_CS"/>
</dbReference>
<evidence type="ECO:0000256" key="14">
    <source>
        <dbReference type="ARBA" id="ARBA00047512"/>
    </source>
</evidence>
<dbReference type="PROSITE" id="PS00330">
    <property type="entry name" value="HEMOLYSIN_CALCIUM"/>
    <property type="match status" value="6"/>
</dbReference>
<feature type="compositionally biased region" description="Basic and acidic residues" evidence="15">
    <location>
        <begin position="422"/>
        <end position="442"/>
    </location>
</feature>
<evidence type="ECO:0000256" key="13">
    <source>
        <dbReference type="ARBA" id="ARBA00023136"/>
    </source>
</evidence>
<keyword evidence="10" id="KW-0319">Glycerol metabolism</keyword>